<comment type="function">
    <text evidence="22">Glycosyltransferase that generates the core 1 O-glycan Gal-beta1-3GalNAc-alpha1-Ser/Thr (T antigen), which is a precursor for many extended O-glycans in glycoproteins.</text>
</comment>
<keyword evidence="14 23" id="KW-0472">Membrane</keyword>
<keyword evidence="25" id="KW-1185">Reference proteome</keyword>
<dbReference type="Gene3D" id="3.90.550.50">
    <property type="match status" value="1"/>
</dbReference>
<evidence type="ECO:0000256" key="8">
    <source>
        <dbReference type="ARBA" id="ARBA00022679"/>
    </source>
</evidence>
<keyword evidence="13 23" id="KW-1133">Transmembrane helix</keyword>
<evidence type="ECO:0000256" key="18">
    <source>
        <dbReference type="ARBA" id="ARBA00040898"/>
    </source>
</evidence>
<dbReference type="PANTHER" id="PTHR23033">
    <property type="entry name" value="BETA1,3-GALACTOSYLTRANSFERASE"/>
    <property type="match status" value="1"/>
</dbReference>
<dbReference type="GO" id="GO:0000166">
    <property type="term" value="F:nucleotide binding"/>
    <property type="evidence" value="ECO:0007669"/>
    <property type="project" value="UniProtKB-KW"/>
</dbReference>
<evidence type="ECO:0000313" key="26">
    <source>
        <dbReference type="WBParaSite" id="ACRNAN_Path_245.g917.t1"/>
    </source>
</evidence>
<feature type="transmembrane region" description="Helical" evidence="23">
    <location>
        <begin position="7"/>
        <end position="28"/>
    </location>
</feature>
<evidence type="ECO:0000256" key="6">
    <source>
        <dbReference type="ARBA" id="ARBA00012557"/>
    </source>
</evidence>
<evidence type="ECO:0000256" key="1">
    <source>
        <dbReference type="ARBA" id="ARBA00001936"/>
    </source>
</evidence>
<evidence type="ECO:0000313" key="25">
    <source>
        <dbReference type="Proteomes" id="UP000887540"/>
    </source>
</evidence>
<evidence type="ECO:0000256" key="22">
    <source>
        <dbReference type="ARBA" id="ARBA00059245"/>
    </source>
</evidence>
<evidence type="ECO:0000259" key="24">
    <source>
        <dbReference type="Pfam" id="PF02434"/>
    </source>
</evidence>
<evidence type="ECO:0000256" key="19">
    <source>
        <dbReference type="ARBA" id="ARBA00041226"/>
    </source>
</evidence>
<keyword evidence="9 23" id="KW-0812">Transmembrane</keyword>
<dbReference type="Proteomes" id="UP000887540">
    <property type="component" value="Unplaced"/>
</dbReference>
<protein>
    <recommendedName>
        <fullName evidence="18">Glycoprotein-N-acetylgalactosamine 3-beta-galactosyltransferase 1</fullName>
        <ecNumber evidence="6">2.4.1.122</ecNumber>
    </recommendedName>
    <alternativeName>
        <fullName evidence="20">Core 1 O-glycan T-synthase</fullName>
    </alternativeName>
    <alternativeName>
        <fullName evidence="21">Core 1 UDP-galactose:N-acetylgalactosamine-alpha-R beta 1,3-galactosyltransferase 1</fullName>
    </alternativeName>
    <alternativeName>
        <fullName evidence="19">Core 1 beta1,3-galactosyltransferase 1</fullName>
    </alternativeName>
</protein>
<evidence type="ECO:0000256" key="11">
    <source>
        <dbReference type="ARBA" id="ARBA00022741"/>
    </source>
</evidence>
<dbReference type="AlphaFoldDB" id="A0A914C565"/>
<organism evidence="25 26">
    <name type="scientific">Acrobeloides nanus</name>
    <dbReference type="NCBI Taxonomy" id="290746"/>
    <lineage>
        <taxon>Eukaryota</taxon>
        <taxon>Metazoa</taxon>
        <taxon>Ecdysozoa</taxon>
        <taxon>Nematoda</taxon>
        <taxon>Chromadorea</taxon>
        <taxon>Rhabditida</taxon>
        <taxon>Tylenchina</taxon>
        <taxon>Cephalobomorpha</taxon>
        <taxon>Cephaloboidea</taxon>
        <taxon>Cephalobidae</taxon>
        <taxon>Acrobeloides</taxon>
    </lineage>
</organism>
<evidence type="ECO:0000256" key="2">
    <source>
        <dbReference type="ARBA" id="ARBA00004606"/>
    </source>
</evidence>
<keyword evidence="11" id="KW-0547">Nucleotide-binding</keyword>
<evidence type="ECO:0000256" key="15">
    <source>
        <dbReference type="ARBA" id="ARBA00023157"/>
    </source>
</evidence>
<dbReference type="GO" id="GO:0030145">
    <property type="term" value="F:manganese ion binding"/>
    <property type="evidence" value="ECO:0007669"/>
    <property type="project" value="UniProtKB-ARBA"/>
</dbReference>
<keyword evidence="17" id="KW-0464">Manganese</keyword>
<dbReference type="GO" id="GO:0016020">
    <property type="term" value="C:membrane"/>
    <property type="evidence" value="ECO:0007669"/>
    <property type="project" value="UniProtKB-SubCell"/>
</dbReference>
<evidence type="ECO:0000256" key="4">
    <source>
        <dbReference type="ARBA" id="ARBA00006462"/>
    </source>
</evidence>
<evidence type="ECO:0000256" key="3">
    <source>
        <dbReference type="ARBA" id="ARBA00004922"/>
    </source>
</evidence>
<keyword evidence="10" id="KW-0479">Metal-binding</keyword>
<evidence type="ECO:0000256" key="9">
    <source>
        <dbReference type="ARBA" id="ARBA00022692"/>
    </source>
</evidence>
<keyword evidence="16" id="KW-0325">Glycoprotein</keyword>
<sequence length="391" mass="44656">MIRVNNTIVNVLIGVIIGFFLSFILSPFGSSANLPKFQYLQALIFDNNTIQHHHDAHSESELDESHVPDSPMHFHVNGSKFHKHEDNSLSEEIAKRVKIFCWILTGKQNHEKRARHVKATWAQRCNKYIFMSSDDDPSLPAINLNISEGRDHLWAKTKAAFTYLHKNYLNEYDWFLKADDDTYVIVENLRYLLMPHSSDEPVFYGCKFKPFTKQGYMSGGAGYVLSRAALDIFVSKGLKNPIKCSPGEGGAEDAEMGKCLEKLGVKAGDSRDAEGHHRFLPFVPEHHLIPGHVDPSFWFWHYIYYPIDQGPGCCSDYAVSFHYVNSNMMYVLEYLIYHLRPFGVQSSMQSLIPSYNNSNLIKSAYESAIQNMGNDDVFKKNVSDIDKLLKL</sequence>
<reference evidence="26" key="1">
    <citation type="submission" date="2022-11" db="UniProtKB">
        <authorList>
            <consortium name="WormBaseParasite"/>
        </authorList>
    </citation>
    <scope>IDENTIFICATION</scope>
</reference>
<evidence type="ECO:0000256" key="14">
    <source>
        <dbReference type="ARBA" id="ARBA00023136"/>
    </source>
</evidence>
<evidence type="ECO:0000256" key="17">
    <source>
        <dbReference type="ARBA" id="ARBA00023211"/>
    </source>
</evidence>
<proteinExistence type="inferred from homology"/>
<keyword evidence="15" id="KW-1015">Disulfide bond</keyword>
<comment type="subunit">
    <text evidence="5">Homodimer; disulfide-linked.</text>
</comment>
<dbReference type="FunFam" id="3.90.550.50:FF:000017">
    <property type="entry name" value="Glycoprotein-N-acetylgalactosamine 3-beta-galactosyltransferase 1"/>
    <property type="match status" value="1"/>
</dbReference>
<comment type="pathway">
    <text evidence="3">Protein modification; protein glycosylation.</text>
</comment>
<evidence type="ECO:0000256" key="7">
    <source>
        <dbReference type="ARBA" id="ARBA00022676"/>
    </source>
</evidence>
<keyword evidence="12" id="KW-0735">Signal-anchor</keyword>
<dbReference type="PANTHER" id="PTHR23033:SF14">
    <property type="entry name" value="GLYCOPROTEIN-N-ACETYLGALACTOSAMINE 3-BETA-GALACTOSYLTRANSFERASE 1-RELATED"/>
    <property type="match status" value="1"/>
</dbReference>
<comment type="similarity">
    <text evidence="4">Belongs to the glycosyltransferase 31 family. Beta3-Gal-T subfamily.</text>
</comment>
<evidence type="ECO:0000256" key="21">
    <source>
        <dbReference type="ARBA" id="ARBA00043065"/>
    </source>
</evidence>
<keyword evidence="8" id="KW-0808">Transferase</keyword>
<dbReference type="WBParaSite" id="ACRNAN_Path_245.g917.t1">
    <property type="protein sequence ID" value="ACRNAN_Path_245.g917.t1"/>
    <property type="gene ID" value="ACRNAN_Path_245.g917"/>
</dbReference>
<evidence type="ECO:0000256" key="20">
    <source>
        <dbReference type="ARBA" id="ARBA00042009"/>
    </source>
</evidence>
<name>A0A914C565_9BILA</name>
<comment type="cofactor">
    <cofactor evidence="1">
        <name>Mn(2+)</name>
        <dbReference type="ChEBI" id="CHEBI:29035"/>
    </cofactor>
</comment>
<dbReference type="InterPro" id="IPR026050">
    <property type="entry name" value="C1GALT1/C1GALT1_chp1"/>
</dbReference>
<dbReference type="EC" id="2.4.1.122" evidence="6"/>
<evidence type="ECO:0000256" key="12">
    <source>
        <dbReference type="ARBA" id="ARBA00022968"/>
    </source>
</evidence>
<accession>A0A914C565</accession>
<dbReference type="InterPro" id="IPR003378">
    <property type="entry name" value="Fringe-like_glycosylTrfase"/>
</dbReference>
<evidence type="ECO:0000256" key="13">
    <source>
        <dbReference type="ARBA" id="ARBA00022989"/>
    </source>
</evidence>
<evidence type="ECO:0000256" key="5">
    <source>
        <dbReference type="ARBA" id="ARBA00011748"/>
    </source>
</evidence>
<dbReference type="GO" id="GO:0016263">
    <property type="term" value="F:glycoprotein-N-acetylgalactosamine 3-beta-galactosyltransferase activity"/>
    <property type="evidence" value="ECO:0007669"/>
    <property type="project" value="UniProtKB-EC"/>
</dbReference>
<evidence type="ECO:0000256" key="23">
    <source>
        <dbReference type="SAM" id="Phobius"/>
    </source>
</evidence>
<evidence type="ECO:0000256" key="10">
    <source>
        <dbReference type="ARBA" id="ARBA00022723"/>
    </source>
</evidence>
<dbReference type="Pfam" id="PF02434">
    <property type="entry name" value="Fringe"/>
    <property type="match status" value="1"/>
</dbReference>
<feature type="domain" description="Fringe-like glycosyltransferase" evidence="24">
    <location>
        <begin position="98"/>
        <end position="270"/>
    </location>
</feature>
<evidence type="ECO:0000256" key="16">
    <source>
        <dbReference type="ARBA" id="ARBA00023180"/>
    </source>
</evidence>
<keyword evidence="7" id="KW-0328">Glycosyltransferase</keyword>
<comment type="subcellular location">
    <subcellularLocation>
        <location evidence="2">Membrane</location>
        <topology evidence="2">Single-pass type II membrane protein</topology>
    </subcellularLocation>
</comment>